<gene>
    <name evidence="1" type="ORF">SMD11_1276</name>
</gene>
<organism evidence="1 2">
    <name type="scientific">Streptomyces albireticuli</name>
    <dbReference type="NCBI Taxonomy" id="1940"/>
    <lineage>
        <taxon>Bacteria</taxon>
        <taxon>Bacillati</taxon>
        <taxon>Actinomycetota</taxon>
        <taxon>Actinomycetes</taxon>
        <taxon>Kitasatosporales</taxon>
        <taxon>Streptomycetaceae</taxon>
        <taxon>Streptomyces</taxon>
    </lineage>
</organism>
<dbReference type="Proteomes" id="UP000195755">
    <property type="component" value="Chromosome"/>
</dbReference>
<dbReference type="AlphaFoldDB" id="A0A1Z2KY10"/>
<proteinExistence type="predicted"/>
<dbReference type="KEGG" id="salj:SMD11_1276"/>
<sequence length="182" mass="20387">MRINLRGMVECSDCRMDLGAYPSDYDAGPDGDVYCGHCEHERHVCPEPVNESVAAKTLRDAVARIKWHECQWRFKGTGPDHQELLRALLREFQAQTQAGRGCDRPYTVVMDWRSDWWESGADDARAGGQDEPVVFHVWAPNASDASDESDRKAVELFGKEVAYYLAHVAVMHGHAPLVGDGE</sequence>
<protein>
    <submittedName>
        <fullName evidence="1">Uncharacterized protein</fullName>
    </submittedName>
</protein>
<name>A0A1Z2KY10_9ACTN</name>
<reference evidence="1 2" key="1">
    <citation type="submission" date="2017-06" db="EMBL/GenBank/DDBJ databases">
        <title>Streptomyces albireticuli Genome sequencing and assembly.</title>
        <authorList>
            <person name="Wang Y."/>
            <person name="Du B."/>
            <person name="Ding Y."/>
            <person name="Liu H."/>
            <person name="Hou Q."/>
            <person name="Liu K."/>
            <person name="Yao L."/>
            <person name="Wang C."/>
        </authorList>
    </citation>
    <scope>NUCLEOTIDE SEQUENCE [LARGE SCALE GENOMIC DNA]</scope>
    <source>
        <strain evidence="1 2">MDJK11</strain>
    </source>
</reference>
<evidence type="ECO:0000313" key="2">
    <source>
        <dbReference type="Proteomes" id="UP000195755"/>
    </source>
</evidence>
<dbReference type="EMBL" id="CP021744">
    <property type="protein sequence ID" value="ARZ66937.1"/>
    <property type="molecule type" value="Genomic_DNA"/>
</dbReference>
<evidence type="ECO:0000313" key="1">
    <source>
        <dbReference type="EMBL" id="ARZ66937.1"/>
    </source>
</evidence>
<accession>A0A1Z2KY10</accession>